<dbReference type="AlphaFoldDB" id="H0HNH3"/>
<protein>
    <submittedName>
        <fullName evidence="1">Uncharacterized protein</fullName>
    </submittedName>
</protein>
<sequence length="84" mass="9028">MIDQLLKEKIETLDGSRNRGAIRRAAVRIDDVSALLELQAKLKSAKAAGAAPTKAEFDALVDDVTAIFNRLTAIADALQARLLP</sequence>
<dbReference type="RefSeq" id="WP_008835335.1">
    <property type="nucleotide sequence ID" value="NZ_AHAM01000057.1"/>
</dbReference>
<proteinExistence type="predicted"/>
<evidence type="ECO:0000313" key="1">
    <source>
        <dbReference type="EMBL" id="EHK57745.1"/>
    </source>
</evidence>
<name>H0HNH3_9HYPH</name>
<evidence type="ECO:0000313" key="2">
    <source>
        <dbReference type="Proteomes" id="UP000003250"/>
    </source>
</evidence>
<reference evidence="1 2" key="1">
    <citation type="journal article" date="2012" name="J. Bacteriol.">
        <title>Draft Genome Sequence of Mesorhizobium alhagi CCNWXJ12-2T, a Novel Salt-Resistant Species Isolated from the Desert of Northwestern China.</title>
        <authorList>
            <person name="Zhou M."/>
            <person name="Chen W."/>
            <person name="Chen H."/>
            <person name="Wei G."/>
        </authorList>
    </citation>
    <scope>NUCLEOTIDE SEQUENCE [LARGE SCALE GENOMIC DNA]</scope>
    <source>
        <strain evidence="1 2">CCNWXJ12-2</strain>
    </source>
</reference>
<dbReference type="EMBL" id="AHAM01000057">
    <property type="protein sequence ID" value="EHK57745.1"/>
    <property type="molecule type" value="Genomic_DNA"/>
</dbReference>
<dbReference type="PATRIC" id="fig|1107882.3.peg.1654"/>
<keyword evidence="2" id="KW-1185">Reference proteome</keyword>
<accession>H0HNH3</accession>
<gene>
    <name evidence="1" type="ORF">MAXJ12_08479</name>
</gene>
<dbReference type="Proteomes" id="UP000003250">
    <property type="component" value="Unassembled WGS sequence"/>
</dbReference>
<organism evidence="1 2">
    <name type="scientific">Mesorhizobium alhagi CCNWXJ12-2</name>
    <dbReference type="NCBI Taxonomy" id="1107882"/>
    <lineage>
        <taxon>Bacteria</taxon>
        <taxon>Pseudomonadati</taxon>
        <taxon>Pseudomonadota</taxon>
        <taxon>Alphaproteobacteria</taxon>
        <taxon>Hyphomicrobiales</taxon>
        <taxon>Phyllobacteriaceae</taxon>
        <taxon>Allomesorhizobium</taxon>
    </lineage>
</organism>